<dbReference type="PANTHER" id="PTHR44196">
    <property type="entry name" value="DEHYDROGENASE/REDUCTASE SDR FAMILY MEMBER 7B"/>
    <property type="match status" value="1"/>
</dbReference>
<proteinExistence type="inferred from homology"/>
<comment type="caution">
    <text evidence="4">The sequence shown here is derived from an EMBL/GenBank/DDBJ whole genome shotgun (WGS) entry which is preliminary data.</text>
</comment>
<dbReference type="InterPro" id="IPR002347">
    <property type="entry name" value="SDR_fam"/>
</dbReference>
<evidence type="ECO:0000313" key="4">
    <source>
        <dbReference type="EMBL" id="RCX14340.1"/>
    </source>
</evidence>
<dbReference type="InterPro" id="IPR036291">
    <property type="entry name" value="NAD(P)-bd_dom_sf"/>
</dbReference>
<dbReference type="GO" id="GO:0016020">
    <property type="term" value="C:membrane"/>
    <property type="evidence" value="ECO:0007669"/>
    <property type="project" value="TreeGrafter"/>
</dbReference>
<dbReference type="OrthoDB" id="9808814at2"/>
<dbReference type="Gene3D" id="3.40.50.720">
    <property type="entry name" value="NAD(P)-binding Rossmann-like Domain"/>
    <property type="match status" value="1"/>
</dbReference>
<dbReference type="GO" id="GO:0016491">
    <property type="term" value="F:oxidoreductase activity"/>
    <property type="evidence" value="ECO:0007669"/>
    <property type="project" value="UniProtKB-KW"/>
</dbReference>
<dbReference type="CDD" id="cd05233">
    <property type="entry name" value="SDR_c"/>
    <property type="match status" value="1"/>
</dbReference>
<comment type="similarity">
    <text evidence="1 3">Belongs to the short-chain dehydrogenases/reductases (SDR) family.</text>
</comment>
<dbReference type="SUPFAM" id="SSF51735">
    <property type="entry name" value="NAD(P)-binding Rossmann-fold domains"/>
    <property type="match status" value="1"/>
</dbReference>
<evidence type="ECO:0000256" key="3">
    <source>
        <dbReference type="RuleBase" id="RU000363"/>
    </source>
</evidence>
<dbReference type="PANTHER" id="PTHR44196:SF2">
    <property type="entry name" value="SHORT-CHAIN DEHYDROGENASE-RELATED"/>
    <property type="match status" value="1"/>
</dbReference>
<evidence type="ECO:0008006" key="6">
    <source>
        <dbReference type="Google" id="ProtNLM"/>
    </source>
</evidence>
<dbReference type="Proteomes" id="UP000253034">
    <property type="component" value="Unassembled WGS sequence"/>
</dbReference>
<dbReference type="Pfam" id="PF00106">
    <property type="entry name" value="adh_short"/>
    <property type="match status" value="1"/>
</dbReference>
<reference evidence="4 5" key="1">
    <citation type="submission" date="2018-07" db="EMBL/GenBank/DDBJ databases">
        <title>Genomic Encyclopedia of Type Strains, Phase IV (KMG-IV): sequencing the most valuable type-strain genomes for metagenomic binning, comparative biology and taxonomic classification.</title>
        <authorList>
            <person name="Goeker M."/>
        </authorList>
    </citation>
    <scope>NUCLEOTIDE SEQUENCE [LARGE SCALE GENOMIC DNA]</scope>
    <source>
        <strain evidence="4 5">DSM 27016</strain>
    </source>
</reference>
<evidence type="ECO:0000256" key="2">
    <source>
        <dbReference type="ARBA" id="ARBA00023002"/>
    </source>
</evidence>
<organism evidence="4 5">
    <name type="scientific">Anaerobacterium chartisolvens</name>
    <dbReference type="NCBI Taxonomy" id="1297424"/>
    <lineage>
        <taxon>Bacteria</taxon>
        <taxon>Bacillati</taxon>
        <taxon>Bacillota</taxon>
        <taxon>Clostridia</taxon>
        <taxon>Eubacteriales</taxon>
        <taxon>Oscillospiraceae</taxon>
        <taxon>Anaerobacterium</taxon>
    </lineage>
</organism>
<sequence length="265" mass="28966">MSVKGKTALITGASSGIGFELSRIFAKNGYDLVLVSQNEGNLNKAVSKLREQNGSTRITHLPVDLSQLSSAQEIYSFIKEKSIQVDVLINNAGIQVYGNFHETILEDNVQLMYVNMFTLTKLTRLFLDDMVKRRDGKILNLASTGAFQPCPLNAVYCASKAFVLHFSEGIAEELRGSGVTVTALCPGATRTNFAKRAKIEDTRMFSRSLMDAGKVAEIGYSALMKGKAVAVAGIGNKLMTESIRLSPRSIVTKLGRQLMIRTKSF</sequence>
<dbReference type="PIRSF" id="PIRSF000126">
    <property type="entry name" value="11-beta-HSD1"/>
    <property type="match status" value="1"/>
</dbReference>
<dbReference type="AlphaFoldDB" id="A0A369AY45"/>
<gene>
    <name evidence="4" type="ORF">DFR58_11564</name>
</gene>
<evidence type="ECO:0000256" key="1">
    <source>
        <dbReference type="ARBA" id="ARBA00006484"/>
    </source>
</evidence>
<dbReference type="InterPro" id="IPR020904">
    <property type="entry name" value="Sc_DH/Rdtase_CS"/>
</dbReference>
<keyword evidence="5" id="KW-1185">Reference proteome</keyword>
<dbReference type="PROSITE" id="PS00061">
    <property type="entry name" value="ADH_SHORT"/>
    <property type="match status" value="1"/>
</dbReference>
<dbReference type="PRINTS" id="PR00080">
    <property type="entry name" value="SDRFAMILY"/>
</dbReference>
<evidence type="ECO:0000313" key="5">
    <source>
        <dbReference type="Proteomes" id="UP000253034"/>
    </source>
</evidence>
<protein>
    <recommendedName>
        <fullName evidence="6">Short-subunit dehydrogenase</fullName>
    </recommendedName>
</protein>
<dbReference type="EMBL" id="QPJT01000015">
    <property type="protein sequence ID" value="RCX14340.1"/>
    <property type="molecule type" value="Genomic_DNA"/>
</dbReference>
<accession>A0A369AY45</accession>
<dbReference type="PRINTS" id="PR00081">
    <property type="entry name" value="GDHRDH"/>
</dbReference>
<keyword evidence="2" id="KW-0560">Oxidoreductase</keyword>
<dbReference type="RefSeq" id="WP_114298362.1">
    <property type="nucleotide sequence ID" value="NZ_QPJT01000015.1"/>
</dbReference>
<name>A0A369AY45_9FIRM</name>